<feature type="region of interest" description="Disordered" evidence="5">
    <location>
        <begin position="316"/>
        <end position="347"/>
    </location>
</feature>
<evidence type="ECO:0000256" key="3">
    <source>
        <dbReference type="ARBA" id="ARBA00022833"/>
    </source>
</evidence>
<sequence>MPPNQKGKPWPAYFLVRTTGEVVPLIAVDELPPGTDVIGVPRFLDLEETVGMLNLGLQRSSGAFYQIVDDGGNVKVEGVEGDDKASEDPSSSVSERTLPQSSATATDTPPPMAPNASPTQISRGQARANPTTTNTLARPTQNHVSPNPHPQIQLCRHWCHHGICKWGQKCRYHHIMPMSTSGLSEVGLSDWPLWFRRMNPGYFAAENANLNGVVNAGRIAGGARGRRGSRSAGCTHGGGRGGACCGVLHGAGAGAGRERGRGERPLGVPREKAGGRVFKSEELGEQIVARLKGMTKEHAVKEKVVEKASERLSNASLVERAAARETREWEDESDEGGPASEDDVNEKEVVSLVKGKLVDI</sequence>
<feature type="compositionally biased region" description="Acidic residues" evidence="5">
    <location>
        <begin position="328"/>
        <end position="345"/>
    </location>
</feature>
<feature type="region of interest" description="Disordered" evidence="5">
    <location>
        <begin position="76"/>
        <end position="148"/>
    </location>
</feature>
<dbReference type="OrthoDB" id="411372at2759"/>
<dbReference type="Proteomes" id="UP000178912">
    <property type="component" value="Unassembled WGS sequence"/>
</dbReference>
<reference evidence="8" key="1">
    <citation type="submission" date="2016-03" db="EMBL/GenBank/DDBJ databases">
        <authorList>
            <person name="Guldener U."/>
        </authorList>
    </citation>
    <scope>NUCLEOTIDE SEQUENCE [LARGE SCALE GENOMIC DNA]</scope>
    <source>
        <strain evidence="8">04CH-RAC-A.6.1</strain>
    </source>
</reference>
<name>A0A1E1L3F6_9HELO</name>
<evidence type="ECO:0000313" key="7">
    <source>
        <dbReference type="EMBL" id="CZT05042.1"/>
    </source>
</evidence>
<accession>A0A1E1L3F6</accession>
<evidence type="ECO:0000259" key="6">
    <source>
        <dbReference type="PROSITE" id="PS50103"/>
    </source>
</evidence>
<proteinExistence type="predicted"/>
<feature type="compositionally biased region" description="Basic and acidic residues" evidence="5">
    <location>
        <begin position="77"/>
        <end position="87"/>
    </location>
</feature>
<dbReference type="InterPro" id="IPR036855">
    <property type="entry name" value="Znf_CCCH_sf"/>
</dbReference>
<evidence type="ECO:0000256" key="2">
    <source>
        <dbReference type="ARBA" id="ARBA00022771"/>
    </source>
</evidence>
<evidence type="ECO:0000256" key="4">
    <source>
        <dbReference type="PROSITE-ProRule" id="PRU00723"/>
    </source>
</evidence>
<keyword evidence="3 4" id="KW-0862">Zinc</keyword>
<feature type="zinc finger region" description="C3H1-type" evidence="4">
    <location>
        <begin position="150"/>
        <end position="177"/>
    </location>
</feature>
<dbReference type="SUPFAM" id="SSF90229">
    <property type="entry name" value="CCCH zinc finger"/>
    <property type="match status" value="1"/>
</dbReference>
<dbReference type="GO" id="GO:0008270">
    <property type="term" value="F:zinc ion binding"/>
    <property type="evidence" value="ECO:0007669"/>
    <property type="project" value="UniProtKB-KW"/>
</dbReference>
<dbReference type="InterPro" id="IPR000571">
    <property type="entry name" value="Znf_CCCH"/>
</dbReference>
<evidence type="ECO:0000256" key="1">
    <source>
        <dbReference type="ARBA" id="ARBA00022723"/>
    </source>
</evidence>
<gene>
    <name evidence="7" type="ORF">RAG0_11278</name>
</gene>
<keyword evidence="8" id="KW-1185">Reference proteome</keyword>
<feature type="compositionally biased region" description="Polar residues" evidence="5">
    <location>
        <begin position="117"/>
        <end position="145"/>
    </location>
</feature>
<evidence type="ECO:0000256" key="5">
    <source>
        <dbReference type="SAM" id="MobiDB-lite"/>
    </source>
</evidence>
<feature type="compositionally biased region" description="Polar residues" evidence="5">
    <location>
        <begin position="88"/>
        <end position="102"/>
    </location>
</feature>
<keyword evidence="2 4" id="KW-0863">Zinc-finger</keyword>
<dbReference type="EMBL" id="FJUX01000073">
    <property type="protein sequence ID" value="CZT05042.1"/>
    <property type="molecule type" value="Genomic_DNA"/>
</dbReference>
<dbReference type="Gene3D" id="4.10.1000.10">
    <property type="entry name" value="Zinc finger, CCCH-type"/>
    <property type="match status" value="1"/>
</dbReference>
<evidence type="ECO:0000313" key="8">
    <source>
        <dbReference type="Proteomes" id="UP000178912"/>
    </source>
</evidence>
<dbReference type="AlphaFoldDB" id="A0A1E1L3F6"/>
<organism evidence="7 8">
    <name type="scientific">Rhynchosporium agropyri</name>
    <dbReference type="NCBI Taxonomy" id="914238"/>
    <lineage>
        <taxon>Eukaryota</taxon>
        <taxon>Fungi</taxon>
        <taxon>Dikarya</taxon>
        <taxon>Ascomycota</taxon>
        <taxon>Pezizomycotina</taxon>
        <taxon>Leotiomycetes</taxon>
        <taxon>Helotiales</taxon>
        <taxon>Ploettnerulaceae</taxon>
        <taxon>Rhynchosporium</taxon>
    </lineage>
</organism>
<feature type="domain" description="C3H1-type" evidence="6">
    <location>
        <begin position="150"/>
        <end position="177"/>
    </location>
</feature>
<keyword evidence="1 4" id="KW-0479">Metal-binding</keyword>
<protein>
    <recommendedName>
        <fullName evidence="6">C3H1-type domain-containing protein</fullName>
    </recommendedName>
</protein>
<dbReference type="PROSITE" id="PS50103">
    <property type="entry name" value="ZF_C3H1"/>
    <property type="match status" value="1"/>
</dbReference>